<dbReference type="InterPro" id="IPR000120">
    <property type="entry name" value="Amidase"/>
</dbReference>
<dbReference type="EMBL" id="KI669508">
    <property type="protein sequence ID" value="OCF32487.1"/>
    <property type="molecule type" value="Genomic_DNA"/>
</dbReference>
<protein>
    <recommendedName>
        <fullName evidence="2">Amidase domain-containing protein</fullName>
    </recommendedName>
</protein>
<reference evidence="4" key="2">
    <citation type="submission" date="2013-12" db="EMBL/GenBank/DDBJ databases">
        <title>Evolution of pathogenesis and genome organization in the Tremellales.</title>
        <authorList>
            <person name="Cuomo C."/>
            <person name="Litvintseva A."/>
            <person name="Heitman J."/>
            <person name="Chen Y."/>
            <person name="Sun S."/>
            <person name="Springer D."/>
            <person name="Dromer F."/>
            <person name="Young S."/>
            <person name="Zeng Q."/>
            <person name="Chapman S."/>
            <person name="Gujja S."/>
            <person name="Saif S."/>
            <person name="Birren B."/>
        </authorList>
    </citation>
    <scope>NUCLEOTIDE SEQUENCE [LARGE SCALE GENOMIC DNA]</scope>
    <source>
        <strain evidence="4">BCC8398</strain>
    </source>
</reference>
<gene>
    <name evidence="3" type="ORF">I316_05915</name>
</gene>
<dbReference type="Gene3D" id="3.90.1300.10">
    <property type="entry name" value="Amidase signature (AS) domain"/>
    <property type="match status" value="1"/>
</dbReference>
<organism evidence="3 4">
    <name type="scientific">Kwoniella heveanensis BCC8398</name>
    <dbReference type="NCBI Taxonomy" id="1296120"/>
    <lineage>
        <taxon>Eukaryota</taxon>
        <taxon>Fungi</taxon>
        <taxon>Dikarya</taxon>
        <taxon>Basidiomycota</taxon>
        <taxon>Agaricomycotina</taxon>
        <taxon>Tremellomycetes</taxon>
        <taxon>Tremellales</taxon>
        <taxon>Cryptococcaceae</taxon>
        <taxon>Kwoniella</taxon>
    </lineage>
</organism>
<evidence type="ECO:0000313" key="3">
    <source>
        <dbReference type="EMBL" id="OCF32487.1"/>
    </source>
</evidence>
<evidence type="ECO:0000259" key="2">
    <source>
        <dbReference type="Pfam" id="PF01425"/>
    </source>
</evidence>
<sequence length="455" mass="49025">MTLVANMEPCFLTATEAAKLMRAGKLSVEEMAKSTLARVEARDDAVKGWAYFDKELVLQRAKELDSVPLNKRGPLFGVPVAVKDVIYTRDMPTQHNSPIYEGHAPEIDAACIMTLRAAGALIFGKAQTTEFAATTRSTPARNPYDSNRTPGGSSSGSGAVVGDFQSAIGLGTQTIGSTIRPGSFNNIFAMKPTWNAISREGLKMLAASLDTLGLYGRSADDLDLLCDVFHIQDDEPPVNKPIHELTIAVCKSPIWKDASNVTSSLAQVWTQAIGLLEQAGVKVVELELPTEFDGVFDASRNIMWTEARSAFLNDYLNSPDKCHDDFKSHVENRRNLSRKDQLAAYDLIGRLKPIFDDIASEYDAILTPSTTGEAPAGLESTGSAIFCGTWTGLQVPVINVPGFAGENGMPIGLSLVTGRYKDRKLVAVAKQVAKVFHQAHGGKIKSLPGVPSALL</sequence>
<reference evidence="3 4" key="1">
    <citation type="submission" date="2013-07" db="EMBL/GenBank/DDBJ databases">
        <title>The Genome Sequence of Cryptococcus heveanensis BCC8398.</title>
        <authorList>
            <consortium name="The Broad Institute Genome Sequencing Platform"/>
            <person name="Cuomo C."/>
            <person name="Litvintseva A."/>
            <person name="Chen Y."/>
            <person name="Heitman J."/>
            <person name="Sun S."/>
            <person name="Springer D."/>
            <person name="Dromer F."/>
            <person name="Young S.K."/>
            <person name="Zeng Q."/>
            <person name="Gargeya S."/>
            <person name="Fitzgerald M."/>
            <person name="Abouelleil A."/>
            <person name="Alvarado L."/>
            <person name="Berlin A.M."/>
            <person name="Chapman S.B."/>
            <person name="Dewar J."/>
            <person name="Goldberg J."/>
            <person name="Griggs A."/>
            <person name="Gujja S."/>
            <person name="Hansen M."/>
            <person name="Howarth C."/>
            <person name="Imamovic A."/>
            <person name="Larimer J."/>
            <person name="McCowan C."/>
            <person name="Murphy C."/>
            <person name="Pearson M."/>
            <person name="Priest M."/>
            <person name="Roberts A."/>
            <person name="Saif S."/>
            <person name="Shea T."/>
            <person name="Sykes S."/>
            <person name="Wortman J."/>
            <person name="Nusbaum C."/>
            <person name="Birren B."/>
        </authorList>
    </citation>
    <scope>NUCLEOTIDE SEQUENCE [LARGE SCALE GENOMIC DNA]</scope>
    <source>
        <strain evidence="3 4">BCC8398</strain>
    </source>
</reference>
<dbReference type="STRING" id="1296120.A0A1B9GNA9"/>
<feature type="region of interest" description="Disordered" evidence="1">
    <location>
        <begin position="133"/>
        <end position="158"/>
    </location>
</feature>
<dbReference type="PANTHER" id="PTHR11895:SF151">
    <property type="entry name" value="GLUTAMYL-TRNA(GLN) AMIDOTRANSFERASE SUBUNIT A"/>
    <property type="match status" value="1"/>
</dbReference>
<dbReference type="GO" id="GO:0003824">
    <property type="term" value="F:catalytic activity"/>
    <property type="evidence" value="ECO:0007669"/>
    <property type="project" value="InterPro"/>
</dbReference>
<dbReference type="PANTHER" id="PTHR11895">
    <property type="entry name" value="TRANSAMIDASE"/>
    <property type="match status" value="1"/>
</dbReference>
<dbReference type="InterPro" id="IPR023631">
    <property type="entry name" value="Amidase_dom"/>
</dbReference>
<feature type="domain" description="Amidase" evidence="2">
    <location>
        <begin position="32"/>
        <end position="425"/>
    </location>
</feature>
<dbReference type="SUPFAM" id="SSF75304">
    <property type="entry name" value="Amidase signature (AS) enzymes"/>
    <property type="match status" value="1"/>
</dbReference>
<keyword evidence="4" id="KW-1185">Reference proteome</keyword>
<name>A0A1B9GNA9_9TREE</name>
<feature type="compositionally biased region" description="Polar residues" evidence="1">
    <location>
        <begin position="133"/>
        <end position="150"/>
    </location>
</feature>
<dbReference type="OrthoDB" id="5423360at2759"/>
<dbReference type="InterPro" id="IPR036928">
    <property type="entry name" value="AS_sf"/>
</dbReference>
<proteinExistence type="predicted"/>
<dbReference type="AlphaFoldDB" id="A0A1B9GNA9"/>
<dbReference type="Proteomes" id="UP000092666">
    <property type="component" value="Unassembled WGS sequence"/>
</dbReference>
<dbReference type="Pfam" id="PF01425">
    <property type="entry name" value="Amidase"/>
    <property type="match status" value="1"/>
</dbReference>
<evidence type="ECO:0000256" key="1">
    <source>
        <dbReference type="SAM" id="MobiDB-lite"/>
    </source>
</evidence>
<accession>A0A1B9GNA9</accession>
<evidence type="ECO:0000313" key="4">
    <source>
        <dbReference type="Proteomes" id="UP000092666"/>
    </source>
</evidence>